<sequence>MERLIEWIQTGLKKRKVKVFLVFLLCASVAWLINKLSQTYTSNTTFQVEYVNIPKEFLLANSPKEEIQVRLQAVGFQFLGYELKPKHIQLDVSKVMHKDDSYYLTSDQIRIQLEAQMNNYSILTDFDSDIIYFDFTSLETKKIPVKVLFDFTFAANHILEGEIKIIPDSIQISGPKSQIDTIRNIRTEVIKKDDLNSSFTDEVALKLPRQLLGTTFSSDVVKVSGKIVKFSERVIEVPVTVINLPERVKVRTFPEIIEVRCQGTLEHLKELSAEDFTVEADYSKISKESGNRLTVQLAQYPKALNSAIISTNEVEFILRRE</sequence>
<proteinExistence type="predicted"/>
<dbReference type="Gene3D" id="2.170.120.30">
    <property type="match status" value="1"/>
</dbReference>
<evidence type="ECO:0008006" key="2">
    <source>
        <dbReference type="Google" id="ProtNLM"/>
    </source>
</evidence>
<comment type="caution">
    <text evidence="1">The sequence shown here is derived from an EMBL/GenBank/DDBJ whole genome shotgun (WGS) entry which is preliminary data.</text>
</comment>
<dbReference type="AlphaFoldDB" id="A0A0F9XGN7"/>
<dbReference type="EMBL" id="LAZR01000052">
    <property type="protein sequence ID" value="KKN98246.1"/>
    <property type="molecule type" value="Genomic_DNA"/>
</dbReference>
<dbReference type="PANTHER" id="PTHR37804:SF1">
    <property type="entry name" value="CDAA REGULATORY PROTEIN CDAR"/>
    <property type="match status" value="1"/>
</dbReference>
<protein>
    <recommendedName>
        <fullName evidence="2">YbbR-like domain-containing protein</fullName>
    </recommendedName>
</protein>
<accession>A0A0F9XGN7</accession>
<reference evidence="1" key="1">
    <citation type="journal article" date="2015" name="Nature">
        <title>Complex archaea that bridge the gap between prokaryotes and eukaryotes.</title>
        <authorList>
            <person name="Spang A."/>
            <person name="Saw J.H."/>
            <person name="Jorgensen S.L."/>
            <person name="Zaremba-Niedzwiedzka K."/>
            <person name="Martijn J."/>
            <person name="Lind A.E."/>
            <person name="van Eijk R."/>
            <person name="Schleper C."/>
            <person name="Guy L."/>
            <person name="Ettema T.J."/>
        </authorList>
    </citation>
    <scope>NUCLEOTIDE SEQUENCE</scope>
</reference>
<dbReference type="Pfam" id="PF07949">
    <property type="entry name" value="YbbR"/>
    <property type="match status" value="1"/>
</dbReference>
<gene>
    <name evidence="1" type="ORF">LCGC14_0147800</name>
</gene>
<dbReference type="InterPro" id="IPR012505">
    <property type="entry name" value="YbbR"/>
</dbReference>
<name>A0A0F9XGN7_9ZZZZ</name>
<organism evidence="1">
    <name type="scientific">marine sediment metagenome</name>
    <dbReference type="NCBI Taxonomy" id="412755"/>
    <lineage>
        <taxon>unclassified sequences</taxon>
        <taxon>metagenomes</taxon>
        <taxon>ecological metagenomes</taxon>
    </lineage>
</organism>
<dbReference type="PANTHER" id="PTHR37804">
    <property type="entry name" value="CDAA REGULATORY PROTEIN CDAR"/>
    <property type="match status" value="1"/>
</dbReference>
<dbReference type="InterPro" id="IPR053154">
    <property type="entry name" value="c-di-AMP_regulator"/>
</dbReference>
<dbReference type="Gene3D" id="2.170.120.40">
    <property type="entry name" value="YbbR-like domain"/>
    <property type="match status" value="1"/>
</dbReference>
<evidence type="ECO:0000313" key="1">
    <source>
        <dbReference type="EMBL" id="KKN98246.1"/>
    </source>
</evidence>